<name>A0A061RI98_9CHLO</name>
<organism evidence="1">
    <name type="scientific">Tetraselmis sp. GSL018</name>
    <dbReference type="NCBI Taxonomy" id="582737"/>
    <lineage>
        <taxon>Eukaryota</taxon>
        <taxon>Viridiplantae</taxon>
        <taxon>Chlorophyta</taxon>
        <taxon>core chlorophytes</taxon>
        <taxon>Chlorodendrophyceae</taxon>
        <taxon>Chlorodendrales</taxon>
        <taxon>Chlorodendraceae</taxon>
        <taxon>Tetraselmis</taxon>
    </lineage>
</organism>
<gene>
    <name evidence="1" type="ORF">TSPGSL018_4232</name>
</gene>
<reference evidence="1" key="1">
    <citation type="submission" date="2014-05" db="EMBL/GenBank/DDBJ databases">
        <title>The transcriptome of the halophilic microalga Tetraselmis sp. GSL018 isolated from the Great Salt Lake, Utah.</title>
        <authorList>
            <person name="Jinkerson R.E."/>
            <person name="D'Adamo S."/>
            <person name="Posewitz M.C."/>
        </authorList>
    </citation>
    <scope>NUCLEOTIDE SEQUENCE</scope>
    <source>
        <strain evidence="1">GSL018</strain>
    </source>
</reference>
<proteinExistence type="predicted"/>
<sequence>MLLQEVLCSHNDSPTRSRQCDVPCNKVQESEPGPKNLYEVVRLMSAPTMPSEESRDLKVLSF</sequence>
<protein>
    <submittedName>
        <fullName evidence="1">Uncharacterized protein</fullName>
    </submittedName>
</protein>
<accession>A0A061RI98</accession>
<dbReference type="AlphaFoldDB" id="A0A061RI98"/>
<evidence type="ECO:0000313" key="1">
    <source>
        <dbReference type="EMBL" id="JAC70390.1"/>
    </source>
</evidence>
<dbReference type="EMBL" id="GBEZ01015803">
    <property type="protein sequence ID" value="JAC70390.1"/>
    <property type="molecule type" value="Transcribed_RNA"/>
</dbReference>